<evidence type="ECO:0000313" key="8">
    <source>
        <dbReference type="Proteomes" id="UP000663879"/>
    </source>
</evidence>
<name>A0A813Z413_9BILA</name>
<accession>A0A813Z413</accession>
<organism evidence="7 8">
    <name type="scientific">Brachionus calyciflorus</name>
    <dbReference type="NCBI Taxonomy" id="104777"/>
    <lineage>
        <taxon>Eukaryota</taxon>
        <taxon>Metazoa</taxon>
        <taxon>Spiralia</taxon>
        <taxon>Gnathifera</taxon>
        <taxon>Rotifera</taxon>
        <taxon>Eurotatoria</taxon>
        <taxon>Monogononta</taxon>
        <taxon>Pseudotrocha</taxon>
        <taxon>Ploima</taxon>
        <taxon>Brachionidae</taxon>
        <taxon>Brachionus</taxon>
    </lineage>
</organism>
<dbReference type="GO" id="GO:0016020">
    <property type="term" value="C:membrane"/>
    <property type="evidence" value="ECO:0007669"/>
    <property type="project" value="UniProtKB-SubCell"/>
</dbReference>
<feature type="transmembrane region" description="Helical" evidence="6">
    <location>
        <begin position="118"/>
        <end position="139"/>
    </location>
</feature>
<reference evidence="7" key="1">
    <citation type="submission" date="2021-02" db="EMBL/GenBank/DDBJ databases">
        <authorList>
            <person name="Nowell W R."/>
        </authorList>
    </citation>
    <scope>NUCLEOTIDE SEQUENCE</scope>
    <source>
        <strain evidence="7">Ploen Becks lab</strain>
    </source>
</reference>
<keyword evidence="5 6" id="KW-0472">Membrane</keyword>
<feature type="transmembrane region" description="Helical" evidence="6">
    <location>
        <begin position="80"/>
        <end position="98"/>
    </location>
</feature>
<dbReference type="PANTHER" id="PTHR11266:SF8">
    <property type="entry name" value="MPV17-LIKE PROTEIN 2"/>
    <property type="match status" value="1"/>
</dbReference>
<evidence type="ECO:0000256" key="6">
    <source>
        <dbReference type="RuleBase" id="RU363053"/>
    </source>
</evidence>
<gene>
    <name evidence="7" type="ORF">OXX778_LOCUS11007</name>
</gene>
<dbReference type="EMBL" id="CAJNOC010001812">
    <property type="protein sequence ID" value="CAF0892994.1"/>
    <property type="molecule type" value="Genomic_DNA"/>
</dbReference>
<keyword evidence="3 6" id="KW-0812">Transmembrane</keyword>
<evidence type="ECO:0000256" key="5">
    <source>
        <dbReference type="ARBA" id="ARBA00023136"/>
    </source>
</evidence>
<comment type="similarity">
    <text evidence="2 6">Belongs to the peroxisomal membrane protein PXMP2/4 family.</text>
</comment>
<comment type="subcellular location">
    <subcellularLocation>
        <location evidence="1">Membrane</location>
        <topology evidence="1">Multi-pass membrane protein</topology>
    </subcellularLocation>
</comment>
<evidence type="ECO:0000256" key="1">
    <source>
        <dbReference type="ARBA" id="ARBA00004141"/>
    </source>
</evidence>
<sequence>MKAGRIFFHNISNLKKIIHEYKILKPTFEYLKKSQDFFFSKHLLATNLTISVCFSAAGDAIEQIVEILSNEIDNWDRKRTAKLSATGLTVGILCHYWYSFLDLKYPHNTRGIVFKKILLNQVIFSPMCILLFFLTLGIVEQSKYTKITNDIQTKGKSIFLAELFIWPPASLINFYFVPFKFRVLYDSVTSLGFDIYNSYIVHKEFKKSQIKI</sequence>
<keyword evidence="8" id="KW-1185">Reference proteome</keyword>
<keyword evidence="4 6" id="KW-1133">Transmembrane helix</keyword>
<dbReference type="Pfam" id="PF04117">
    <property type="entry name" value="Mpv17_PMP22"/>
    <property type="match status" value="1"/>
</dbReference>
<comment type="caution">
    <text evidence="7">The sequence shown here is derived from an EMBL/GenBank/DDBJ whole genome shotgun (WGS) entry which is preliminary data.</text>
</comment>
<evidence type="ECO:0000256" key="2">
    <source>
        <dbReference type="ARBA" id="ARBA00006824"/>
    </source>
</evidence>
<dbReference type="AlphaFoldDB" id="A0A813Z413"/>
<proteinExistence type="inferred from homology"/>
<evidence type="ECO:0000256" key="3">
    <source>
        <dbReference type="ARBA" id="ARBA00022692"/>
    </source>
</evidence>
<dbReference type="PANTHER" id="PTHR11266">
    <property type="entry name" value="PEROXISOMAL MEMBRANE PROTEIN 2, PXMP2 MPV17"/>
    <property type="match status" value="1"/>
</dbReference>
<dbReference type="GO" id="GO:0005739">
    <property type="term" value="C:mitochondrion"/>
    <property type="evidence" value="ECO:0007669"/>
    <property type="project" value="TreeGrafter"/>
</dbReference>
<dbReference type="OrthoDB" id="5345392at2759"/>
<dbReference type="GO" id="GO:0061668">
    <property type="term" value="P:mitochondrial ribosome assembly"/>
    <property type="evidence" value="ECO:0007669"/>
    <property type="project" value="TreeGrafter"/>
</dbReference>
<evidence type="ECO:0000256" key="4">
    <source>
        <dbReference type="ARBA" id="ARBA00022989"/>
    </source>
</evidence>
<evidence type="ECO:0000313" key="7">
    <source>
        <dbReference type="EMBL" id="CAF0892994.1"/>
    </source>
</evidence>
<dbReference type="InterPro" id="IPR007248">
    <property type="entry name" value="Mpv17_PMP22"/>
</dbReference>
<protein>
    <recommendedName>
        <fullName evidence="9">Mpv17-like protein 2</fullName>
    </recommendedName>
</protein>
<dbReference type="Proteomes" id="UP000663879">
    <property type="component" value="Unassembled WGS sequence"/>
</dbReference>
<feature type="transmembrane region" description="Helical" evidence="6">
    <location>
        <begin position="159"/>
        <end position="177"/>
    </location>
</feature>
<evidence type="ECO:0008006" key="9">
    <source>
        <dbReference type="Google" id="ProtNLM"/>
    </source>
</evidence>